<keyword evidence="1" id="KW-0472">Membrane</keyword>
<evidence type="ECO:0008006" key="4">
    <source>
        <dbReference type="Google" id="ProtNLM"/>
    </source>
</evidence>
<reference evidence="2 3" key="1">
    <citation type="submission" date="2017-05" db="EMBL/GenBank/DDBJ databases">
        <authorList>
            <person name="Varghese N."/>
            <person name="Submissions S."/>
        </authorList>
    </citation>
    <scope>NUCLEOTIDE SEQUENCE [LARGE SCALE GENOMIC DNA]</scope>
    <source>
        <strain evidence="2 3">MACB1020</strain>
    </source>
</reference>
<feature type="transmembrane region" description="Helical" evidence="1">
    <location>
        <begin position="77"/>
        <end position="97"/>
    </location>
</feature>
<protein>
    <recommendedName>
        <fullName evidence="4">Phosphoesterase PA-phosphatase related</fullName>
    </recommendedName>
</protein>
<feature type="transmembrane region" description="Helical" evidence="1">
    <location>
        <begin position="170"/>
        <end position="193"/>
    </location>
</feature>
<keyword evidence="3" id="KW-1185">Reference proteome</keyword>
<feature type="transmembrane region" description="Helical" evidence="1">
    <location>
        <begin position="140"/>
        <end position="158"/>
    </location>
</feature>
<accession>A0ABY1SBD7</accession>
<gene>
    <name evidence="2" type="ORF">SAMN05216240_2421</name>
</gene>
<feature type="transmembrane region" description="Helical" evidence="1">
    <location>
        <begin position="213"/>
        <end position="231"/>
    </location>
</feature>
<dbReference type="EMBL" id="FXXC01000001">
    <property type="protein sequence ID" value="SMR95069.1"/>
    <property type="molecule type" value="Genomic_DNA"/>
</dbReference>
<evidence type="ECO:0000313" key="3">
    <source>
        <dbReference type="Proteomes" id="UP000196803"/>
    </source>
</evidence>
<comment type="caution">
    <text evidence="2">The sequence shown here is derived from an EMBL/GenBank/DDBJ whole genome shotgun (WGS) entry which is preliminary data.</text>
</comment>
<feature type="transmembrane region" description="Helical" evidence="1">
    <location>
        <begin position="117"/>
        <end position="134"/>
    </location>
</feature>
<dbReference type="Proteomes" id="UP000196803">
    <property type="component" value="Unassembled WGS sequence"/>
</dbReference>
<organism evidence="2 3">
    <name type="scientific">Caldicellulosiruptor bescii</name>
    <name type="common">Anaerocellum thermophilum</name>
    <dbReference type="NCBI Taxonomy" id="31899"/>
    <lineage>
        <taxon>Bacteria</taxon>
        <taxon>Bacillati</taxon>
        <taxon>Bacillota</taxon>
        <taxon>Bacillota incertae sedis</taxon>
        <taxon>Caldicellulosiruptorales</taxon>
        <taxon>Caldicellulosiruptoraceae</taxon>
        <taxon>Caldicellulosiruptor</taxon>
    </lineage>
</organism>
<keyword evidence="1" id="KW-1133">Transmembrane helix</keyword>
<proteinExistence type="predicted"/>
<keyword evidence="1" id="KW-0812">Transmembrane</keyword>
<evidence type="ECO:0000313" key="2">
    <source>
        <dbReference type="EMBL" id="SMR95069.1"/>
    </source>
</evidence>
<sequence length="232" mass="26739">MHNPFAFKRAKGFYFFAFKPFMVYNNFKKKLIFLGEKIMKQKIAYLISSLFTVPMVALLVFTIMWFDNSYKNFNGNFYYYINSIFFFTIIPLCAYIVARSFPKFKAVGREVERKLAFVFGIVGYLLGNISLMFMKKPTRAMVGLYLSYLISALILAFVNKVLRFKASGHACGITGPIVAINFIAGIKMIYLALLIPLVMWSRLVLKRHDTKQLLAGAATSFFVTLIIMIWIY</sequence>
<feature type="transmembrane region" description="Helical" evidence="1">
    <location>
        <begin position="43"/>
        <end position="65"/>
    </location>
</feature>
<evidence type="ECO:0000256" key="1">
    <source>
        <dbReference type="SAM" id="Phobius"/>
    </source>
</evidence>
<name>A0ABY1SBD7_CALBS</name>